<evidence type="ECO:0000256" key="1">
    <source>
        <dbReference type="SAM" id="Phobius"/>
    </source>
</evidence>
<feature type="non-terminal residue" evidence="2">
    <location>
        <position position="1"/>
    </location>
</feature>
<dbReference type="OrthoDB" id="6160573at2759"/>
<keyword evidence="1" id="KW-0472">Membrane</keyword>
<keyword evidence="1" id="KW-0812">Transmembrane</keyword>
<protein>
    <submittedName>
        <fullName evidence="2">Variant-specific surface protein</fullName>
    </submittedName>
</protein>
<dbReference type="Gene3D" id="2.10.220.10">
    <property type="entry name" value="Hormone Receptor, Insulin-like Growth Factor Receptor 1, Chain A, domain 2"/>
    <property type="match status" value="2"/>
</dbReference>
<dbReference type="AlphaFoldDB" id="V6TS85"/>
<dbReference type="InterPro" id="IPR006212">
    <property type="entry name" value="Furin_repeat"/>
</dbReference>
<accession>V6TS85</accession>
<dbReference type="EMBL" id="AHHH01000120">
    <property type="protein sequence ID" value="ESU41591.1"/>
    <property type="molecule type" value="Genomic_DNA"/>
</dbReference>
<organism evidence="2 3">
    <name type="scientific">Giardia intestinalis</name>
    <name type="common">Giardia lamblia</name>
    <dbReference type="NCBI Taxonomy" id="5741"/>
    <lineage>
        <taxon>Eukaryota</taxon>
        <taxon>Metamonada</taxon>
        <taxon>Diplomonadida</taxon>
        <taxon>Hexamitidae</taxon>
        <taxon>Giardiinae</taxon>
        <taxon>Giardia</taxon>
    </lineage>
</organism>
<dbReference type="SMART" id="SM00261">
    <property type="entry name" value="FU"/>
    <property type="match status" value="4"/>
</dbReference>
<dbReference type="VEuPathDB" id="GiardiaDB:QR46_4870"/>
<sequence length="434" mass="44266">VCSEARGGACVRYKEEHSVDGERRGTQGSRTNDSTKEGKRAKAAATCTEDKSTQTTGKCNTCGVRIGDSEYCAKCSLTTDHLVDGVCTATDTESACTPKDSADGICKSCARNYFLFQGGCYKVGQEPGSLVCTDALGSNTDKPGVCKACAEGYFRNTQADSDSTQDSCKACQDANCATCQDASAAGKCTKCAEGYFVGAANSDPGACVACGDASGSTWKGVTGCAKCTKPKTAGAATCTECQTDKYLKTETTGATSCVASNECTGGFFPMTDTADSNKKKCLACSDGTNGIANCAECTAPAQGKTKPTCTKCSGDNYLKTVDGTTTCVAKDACKDDFFPVDDSTNGHKCVSCGDEAAGVPNCVKCTLSSGVTKPTCSECSSGYKLEGEACVPASASSSANLGTGAIAGISVAAVVVVGGLVGFLCWWFICRGKA</sequence>
<dbReference type="Pfam" id="PF03302">
    <property type="entry name" value="VSP"/>
    <property type="match status" value="2"/>
</dbReference>
<dbReference type="PANTHER" id="PTHR23275">
    <property type="entry name" value="CABRIOLET.-RELATED"/>
    <property type="match status" value="1"/>
</dbReference>
<reference evidence="2 3" key="2">
    <citation type="journal article" date="2013" name="Genome Biol. Evol.">
        <title>Genome sequencing of Giardia lamblia genotypes A2 and B isolates (DH and GS) and comparative analysis with the genomes of genotypes A1 and E (WB and Pig).</title>
        <authorList>
            <person name="Adam R.D."/>
            <person name="Dahlstrom E.W."/>
            <person name="Martens C.A."/>
            <person name="Bruno D.P."/>
            <person name="Barbian K.D."/>
            <person name="Ricklefs S.M."/>
            <person name="Hernandez M.M."/>
            <person name="Narla N.P."/>
            <person name="Patel R.B."/>
            <person name="Porcella S.F."/>
            <person name="Nash T.E."/>
        </authorList>
    </citation>
    <scope>NUCLEOTIDE SEQUENCE [LARGE SCALE GENOMIC DNA]</scope>
    <source>
        <strain evidence="2 3">GS</strain>
    </source>
</reference>
<proteinExistence type="predicted"/>
<dbReference type="PANTHER" id="PTHR23275:SF100">
    <property type="entry name" value="EGF-LIKE DOMAIN-CONTAINING PROTEIN"/>
    <property type="match status" value="1"/>
</dbReference>
<evidence type="ECO:0000313" key="3">
    <source>
        <dbReference type="Proteomes" id="UP000018040"/>
    </source>
</evidence>
<dbReference type="VEuPathDB" id="GiardiaDB:DHA2_152299"/>
<comment type="caution">
    <text evidence="2">The sequence shown here is derived from an EMBL/GenBank/DDBJ whole genome shotgun (WGS) entry which is preliminary data.</text>
</comment>
<name>V6TS85_GIAIN</name>
<dbReference type="SUPFAM" id="SSF57184">
    <property type="entry name" value="Growth factor receptor domain"/>
    <property type="match status" value="2"/>
</dbReference>
<gene>
    <name evidence="2" type="ORF">GSB_152131</name>
</gene>
<dbReference type="InterPro" id="IPR052798">
    <property type="entry name" value="Giardia_VSA"/>
</dbReference>
<keyword evidence="1" id="KW-1133">Transmembrane helix</keyword>
<evidence type="ECO:0000313" key="2">
    <source>
        <dbReference type="EMBL" id="ESU41591.1"/>
    </source>
</evidence>
<dbReference type="InterPro" id="IPR005127">
    <property type="entry name" value="Giardia_VSP"/>
</dbReference>
<dbReference type="VEuPathDB" id="GiardiaDB:GL50581_3054"/>
<feature type="transmembrane region" description="Helical" evidence="1">
    <location>
        <begin position="405"/>
        <end position="429"/>
    </location>
</feature>
<reference evidence="3" key="1">
    <citation type="submission" date="2012-02" db="EMBL/GenBank/DDBJ databases">
        <title>Genome sequencing of Giardia lamblia Genotypes A2 and B isolates (DH and GS) and comparative analysis with the genomes of Genotypes A1 and E (WB and Pig).</title>
        <authorList>
            <person name="Adam R."/>
            <person name="Dahlstrom E."/>
            <person name="Martens C."/>
            <person name="Bruno D."/>
            <person name="Barbian K."/>
            <person name="Porcella S.F."/>
            <person name="Nash T."/>
        </authorList>
    </citation>
    <scope>NUCLEOTIDE SEQUENCE</scope>
    <source>
        <strain evidence="3">GS</strain>
    </source>
</reference>
<dbReference type="Proteomes" id="UP000018040">
    <property type="component" value="Unassembled WGS sequence"/>
</dbReference>
<dbReference type="InterPro" id="IPR009030">
    <property type="entry name" value="Growth_fac_rcpt_cys_sf"/>
</dbReference>